<dbReference type="SUPFAM" id="SSF49464">
    <property type="entry name" value="Carboxypeptidase regulatory domain-like"/>
    <property type="match status" value="1"/>
</dbReference>
<dbReference type="PROSITE" id="PS52016">
    <property type="entry name" value="TONB_DEPENDENT_REC_3"/>
    <property type="match status" value="1"/>
</dbReference>
<dbReference type="InterPro" id="IPR023997">
    <property type="entry name" value="TonB-dep_OMP_SusC/RagA_CS"/>
</dbReference>
<dbReference type="Gene3D" id="2.40.170.20">
    <property type="entry name" value="TonB-dependent receptor, beta-barrel domain"/>
    <property type="match status" value="1"/>
</dbReference>
<evidence type="ECO:0000259" key="11">
    <source>
        <dbReference type="Pfam" id="PF00593"/>
    </source>
</evidence>
<evidence type="ECO:0000256" key="2">
    <source>
        <dbReference type="ARBA" id="ARBA00022448"/>
    </source>
</evidence>
<dbReference type="NCBIfam" id="TIGR04056">
    <property type="entry name" value="OMP_RagA_SusC"/>
    <property type="match status" value="1"/>
</dbReference>
<dbReference type="InterPro" id="IPR023996">
    <property type="entry name" value="TonB-dep_OMP_SusC/RagA"/>
</dbReference>
<dbReference type="InterPro" id="IPR039426">
    <property type="entry name" value="TonB-dep_rcpt-like"/>
</dbReference>
<keyword evidence="13" id="KW-0675">Receptor</keyword>
<keyword evidence="6 8" id="KW-0472">Membrane</keyword>
<keyword evidence="10" id="KW-0732">Signal</keyword>
<evidence type="ECO:0000313" key="13">
    <source>
        <dbReference type="EMBL" id="MBO2012147.1"/>
    </source>
</evidence>
<evidence type="ECO:0000256" key="10">
    <source>
        <dbReference type="SAM" id="SignalP"/>
    </source>
</evidence>
<keyword evidence="2 8" id="KW-0813">Transport</keyword>
<name>A0ABS3QLL5_9BACT</name>
<keyword evidence="14" id="KW-1185">Reference proteome</keyword>
<dbReference type="Pfam" id="PF07715">
    <property type="entry name" value="Plug"/>
    <property type="match status" value="1"/>
</dbReference>
<dbReference type="NCBIfam" id="TIGR04057">
    <property type="entry name" value="SusC_RagA_signa"/>
    <property type="match status" value="1"/>
</dbReference>
<dbReference type="InterPro" id="IPR037066">
    <property type="entry name" value="Plug_dom_sf"/>
</dbReference>
<keyword evidence="7 8" id="KW-0998">Cell outer membrane</keyword>
<keyword evidence="5 9" id="KW-0798">TonB box</keyword>
<dbReference type="RefSeq" id="WP_208177914.1">
    <property type="nucleotide sequence ID" value="NZ_JAGETZ010000015.1"/>
</dbReference>
<feature type="chain" id="PRO_5045443053" evidence="10">
    <location>
        <begin position="34"/>
        <end position="1201"/>
    </location>
</feature>
<dbReference type="Proteomes" id="UP000664369">
    <property type="component" value="Unassembled WGS sequence"/>
</dbReference>
<dbReference type="InterPro" id="IPR012910">
    <property type="entry name" value="Plug_dom"/>
</dbReference>
<organism evidence="13 14">
    <name type="scientific">Hymenobacter negativus</name>
    <dbReference type="NCBI Taxonomy" id="2795026"/>
    <lineage>
        <taxon>Bacteria</taxon>
        <taxon>Pseudomonadati</taxon>
        <taxon>Bacteroidota</taxon>
        <taxon>Cytophagia</taxon>
        <taxon>Cytophagales</taxon>
        <taxon>Hymenobacteraceae</taxon>
        <taxon>Hymenobacter</taxon>
    </lineage>
</organism>
<evidence type="ECO:0000256" key="6">
    <source>
        <dbReference type="ARBA" id="ARBA00023136"/>
    </source>
</evidence>
<reference evidence="13 14" key="1">
    <citation type="submission" date="2021-03" db="EMBL/GenBank/DDBJ databases">
        <authorList>
            <person name="Kim M.K."/>
        </authorList>
    </citation>
    <scope>NUCLEOTIDE SEQUENCE [LARGE SCALE GENOMIC DNA]</scope>
    <source>
        <strain evidence="13 14">BT442</strain>
    </source>
</reference>
<dbReference type="InterPro" id="IPR008969">
    <property type="entry name" value="CarboxyPept-like_regulatory"/>
</dbReference>
<dbReference type="EMBL" id="JAGETZ010000015">
    <property type="protein sequence ID" value="MBO2012147.1"/>
    <property type="molecule type" value="Genomic_DNA"/>
</dbReference>
<comment type="caution">
    <text evidence="13">The sequence shown here is derived from an EMBL/GenBank/DDBJ whole genome shotgun (WGS) entry which is preliminary data.</text>
</comment>
<dbReference type="InterPro" id="IPR000531">
    <property type="entry name" value="Beta-barrel_TonB"/>
</dbReference>
<keyword evidence="4 8" id="KW-0812">Transmembrane</keyword>
<evidence type="ECO:0000313" key="14">
    <source>
        <dbReference type="Proteomes" id="UP000664369"/>
    </source>
</evidence>
<evidence type="ECO:0000256" key="3">
    <source>
        <dbReference type="ARBA" id="ARBA00022452"/>
    </source>
</evidence>
<evidence type="ECO:0000256" key="9">
    <source>
        <dbReference type="RuleBase" id="RU003357"/>
    </source>
</evidence>
<dbReference type="Pfam" id="PF13715">
    <property type="entry name" value="CarbopepD_reg_2"/>
    <property type="match status" value="1"/>
</dbReference>
<keyword evidence="3 8" id="KW-1134">Transmembrane beta strand</keyword>
<evidence type="ECO:0000256" key="1">
    <source>
        <dbReference type="ARBA" id="ARBA00004571"/>
    </source>
</evidence>
<dbReference type="InterPro" id="IPR036942">
    <property type="entry name" value="Beta-barrel_TonB_sf"/>
</dbReference>
<comment type="similarity">
    <text evidence="8 9">Belongs to the TonB-dependent receptor family.</text>
</comment>
<proteinExistence type="inferred from homology"/>
<evidence type="ECO:0000256" key="7">
    <source>
        <dbReference type="ARBA" id="ARBA00023237"/>
    </source>
</evidence>
<comment type="subcellular location">
    <subcellularLocation>
        <location evidence="1 8">Cell outer membrane</location>
        <topology evidence="1 8">Multi-pass membrane protein</topology>
    </subcellularLocation>
</comment>
<evidence type="ECO:0000256" key="4">
    <source>
        <dbReference type="ARBA" id="ARBA00022692"/>
    </source>
</evidence>
<dbReference type="Gene3D" id="2.170.130.10">
    <property type="entry name" value="TonB-dependent receptor, plug domain"/>
    <property type="match status" value="1"/>
</dbReference>
<sequence length="1201" mass="129275">MSKTFTLTGGPPVRLLVLFAGTLALQMPGSTAAAQLLASVQPIQAQPAATPGVALRELLSQWEKQYQSIIAYDSDVVGDKRVTVPTGPGTLETNLTSVLAQVGLSYKRLHANNYIIVAGLGSNASVAQDITVAGRVVDGKGEGLPGVTVLAKGTTIGISTGANGEFTLKVPPGSTLVFSYVGYLTQEVAIPGSTSTLSVTMTADNKQLDDVVVIGYGTVQRSELTGSVSSVSAQQIKDIPANSAAEALTGRLAGVQLTSSEGTPGASVTIRVRGGGSITQDNSPLYVVDGIQIENALSVISPQDIASVDVLKDAASTAIYGARGANGVVIITTKNGIEGRTTVAYSGFAGVRQLVKKLDVLKPGEFIDLQYERAVRSTADLNTFRGAYGSRNFLSDTLARARQSPFTDWQEEVFGRDAFQQTHNLTVSGGGKGTVYSLSLTSNREQGIQLASDFDRKLLNFRLDNKATDKLRLGFNVRLNDQTINGAGTASGTLSTSSRLRNTVQYRPFTNNLGTGVVLDPTQEDEDYYILSGGVSGLINPIVLANAEYRRDGQRLVNSSVYANYNFTKALSFRSTVGIDYRTTRTEAFNSKVTGVARQNGNQPTASIGTGTQFTLNNSNVLSYRLPTKGRHSFDMLLGQEVYQTLNNSLNISAFYLPTDIEPEKALANFNQAQAPAGFVQPSPTTSEDPNRILSGFTRVNYSYDDKYLFTGTMRVDGSSKFAAGQRVGVFPAASVAWRLSKEQFLQPVSAISDLKLRLSYGLAGNNRIANNLFRETYSTSGVEYAIDNGRTPGLATSSLANPNLKWETTHSRNLGADLALFSNRVQLTADLYYNSTYDLLIAQPVPVTSGYATQLRNIGETSNRGIELQLTGTAVKTPDFTWTVNGNISFNRNRVEDLGGQPYLPGINSGWTSDTGADYLVQPGQPVGLMYGYVSDSFYKVEDFNATQAANGTWNYVLRDGVPNNNGVVADNSGYTVPTVTGVPAPKGGYSQPTPGAMKFKDVNGDGVVDTNDRQVIGNANPKFTGGLNQQFAFKGFDASVFLNFVYGNDVYNANKIDFTSGYLANQNVLGLMRDGWRTIDDAGNRVTEPTALAALNENAKIWRPTLGRYLLSSWAIEDGSFLRVNNITVGYSLPKSVIQRAKLTQLRFYVTLNNVYTFTRYSGYDPEVSTRRSTPLTPSVDYAAYPRSRAFLAGLNVTF</sequence>
<feature type="domain" description="TonB-dependent receptor-like beta-barrel" evidence="11">
    <location>
        <begin position="492"/>
        <end position="956"/>
    </location>
</feature>
<dbReference type="Pfam" id="PF00593">
    <property type="entry name" value="TonB_dep_Rec_b-barrel"/>
    <property type="match status" value="1"/>
</dbReference>
<evidence type="ECO:0000256" key="5">
    <source>
        <dbReference type="ARBA" id="ARBA00023077"/>
    </source>
</evidence>
<evidence type="ECO:0000256" key="8">
    <source>
        <dbReference type="PROSITE-ProRule" id="PRU01360"/>
    </source>
</evidence>
<feature type="signal peptide" evidence="10">
    <location>
        <begin position="1"/>
        <end position="33"/>
    </location>
</feature>
<gene>
    <name evidence="13" type="ORF">J4E00_23985</name>
</gene>
<feature type="domain" description="TonB-dependent receptor plug" evidence="12">
    <location>
        <begin position="222"/>
        <end position="328"/>
    </location>
</feature>
<dbReference type="Gene3D" id="2.60.40.1120">
    <property type="entry name" value="Carboxypeptidase-like, regulatory domain"/>
    <property type="match status" value="1"/>
</dbReference>
<evidence type="ECO:0000259" key="12">
    <source>
        <dbReference type="Pfam" id="PF07715"/>
    </source>
</evidence>
<dbReference type="SUPFAM" id="SSF56935">
    <property type="entry name" value="Porins"/>
    <property type="match status" value="1"/>
</dbReference>
<protein>
    <submittedName>
        <fullName evidence="13">TonB-dependent receptor</fullName>
    </submittedName>
</protein>
<accession>A0ABS3QLL5</accession>